<dbReference type="Gene3D" id="3.40.50.720">
    <property type="entry name" value="NAD(P)-binding Rossmann-like Domain"/>
    <property type="match status" value="1"/>
</dbReference>
<protein>
    <submittedName>
        <fullName evidence="2">NAD(P)H-binding</fullName>
    </submittedName>
</protein>
<dbReference type="PANTHER" id="PTHR15020:SF50">
    <property type="entry name" value="UPF0659 PROTEIN YMR090W"/>
    <property type="match status" value="1"/>
</dbReference>
<evidence type="ECO:0000313" key="2">
    <source>
        <dbReference type="EMBL" id="SDK57224.1"/>
    </source>
</evidence>
<accession>A0A1G9D0K3</accession>
<dbReference type="AlphaFoldDB" id="A0A1G9D0K3"/>
<proteinExistence type="predicted"/>
<dbReference type="InterPro" id="IPR036291">
    <property type="entry name" value="NAD(P)-bd_dom_sf"/>
</dbReference>
<dbReference type="PANTHER" id="PTHR15020">
    <property type="entry name" value="FLAVIN REDUCTASE-RELATED"/>
    <property type="match status" value="1"/>
</dbReference>
<dbReference type="SUPFAM" id="SSF51735">
    <property type="entry name" value="NAD(P)-binding Rossmann-fold domains"/>
    <property type="match status" value="1"/>
</dbReference>
<dbReference type="Pfam" id="PF13460">
    <property type="entry name" value="NAD_binding_10"/>
    <property type="match status" value="1"/>
</dbReference>
<name>A0A1G9D0K3_9MICO</name>
<keyword evidence="3" id="KW-1185">Reference proteome</keyword>
<feature type="domain" description="NAD(P)-binding" evidence="1">
    <location>
        <begin position="7"/>
        <end position="205"/>
    </location>
</feature>
<dbReference type="InterPro" id="IPR016040">
    <property type="entry name" value="NAD(P)-bd_dom"/>
</dbReference>
<dbReference type="OrthoDB" id="4248066at2"/>
<dbReference type="EMBL" id="FNFU01000008">
    <property type="protein sequence ID" value="SDK57224.1"/>
    <property type="molecule type" value="Genomic_DNA"/>
</dbReference>
<dbReference type="STRING" id="386301.SAMN05216282_10825"/>
<dbReference type="RefSeq" id="WP_092323265.1">
    <property type="nucleotide sequence ID" value="NZ_FNFU01000008.1"/>
</dbReference>
<evidence type="ECO:0000313" key="3">
    <source>
        <dbReference type="Proteomes" id="UP000198701"/>
    </source>
</evidence>
<dbReference type="Proteomes" id="UP000198701">
    <property type="component" value="Unassembled WGS sequence"/>
</dbReference>
<reference evidence="2 3" key="1">
    <citation type="submission" date="2016-10" db="EMBL/GenBank/DDBJ databases">
        <authorList>
            <person name="de Groot N.N."/>
        </authorList>
    </citation>
    <scope>NUCLEOTIDE SEQUENCE [LARGE SCALE GENOMIC DNA]</scope>
    <source>
        <strain evidence="2 3">CGMCC 1.5382</strain>
    </source>
</reference>
<sequence>MRIVIAGAHGKIARHLTRALVRDGHEVTGLIRSEAQGADLMVDGAAPVVLDLESASVADLARVLSGADVAVFAAGAGAGSGDARKESVDLGASVLLADAAEAAGVPRFIQISSTGVESVRDSAVPDSVPADFVAYLRAKLAAEEDLAARPLAWTIVRPGGLIDDPGTGAVRLDLTGPGHLEPGRSEPRGTVPRADVAAVLAELVRTGAGTRQVLHLLSGTVPVADAVAALG</sequence>
<evidence type="ECO:0000259" key="1">
    <source>
        <dbReference type="Pfam" id="PF13460"/>
    </source>
</evidence>
<organism evidence="2 3">
    <name type="scientific">Cryobacterium psychrotolerans</name>
    <dbReference type="NCBI Taxonomy" id="386301"/>
    <lineage>
        <taxon>Bacteria</taxon>
        <taxon>Bacillati</taxon>
        <taxon>Actinomycetota</taxon>
        <taxon>Actinomycetes</taxon>
        <taxon>Micrococcales</taxon>
        <taxon>Microbacteriaceae</taxon>
        <taxon>Cryobacterium</taxon>
    </lineage>
</organism>
<gene>
    <name evidence="2" type="ORF">SAMN05216282_10825</name>
</gene>